<protein>
    <submittedName>
        <fullName evidence="9">Aromatic hydrocarbon degradation protein</fullName>
    </submittedName>
</protein>
<keyword evidence="7" id="KW-0998">Cell outer membrane</keyword>
<evidence type="ECO:0000256" key="7">
    <source>
        <dbReference type="ARBA" id="ARBA00023237"/>
    </source>
</evidence>
<comment type="similarity">
    <text evidence="2">Belongs to the OmpP1/FadL family.</text>
</comment>
<evidence type="ECO:0000313" key="10">
    <source>
        <dbReference type="Proteomes" id="UP000241222"/>
    </source>
</evidence>
<dbReference type="RefSeq" id="WP_107348338.1">
    <property type="nucleotide sequence ID" value="NZ_PYMH01000002.1"/>
</dbReference>
<evidence type="ECO:0000256" key="2">
    <source>
        <dbReference type="ARBA" id="ARBA00008163"/>
    </source>
</evidence>
<evidence type="ECO:0000256" key="5">
    <source>
        <dbReference type="ARBA" id="ARBA00022729"/>
    </source>
</evidence>
<evidence type="ECO:0000256" key="1">
    <source>
        <dbReference type="ARBA" id="ARBA00004571"/>
    </source>
</evidence>
<dbReference type="Pfam" id="PF03349">
    <property type="entry name" value="Toluene_X"/>
    <property type="match status" value="1"/>
</dbReference>
<dbReference type="AlphaFoldDB" id="A0A2T3J1R1"/>
<organism evidence="9 10">
    <name type="scientific">Photobacterium lutimaris</name>
    <dbReference type="NCBI Taxonomy" id="388278"/>
    <lineage>
        <taxon>Bacteria</taxon>
        <taxon>Pseudomonadati</taxon>
        <taxon>Pseudomonadota</taxon>
        <taxon>Gammaproteobacteria</taxon>
        <taxon>Vibrionales</taxon>
        <taxon>Vibrionaceae</taxon>
        <taxon>Photobacterium</taxon>
    </lineage>
</organism>
<feature type="chain" id="PRO_5015468468" evidence="8">
    <location>
        <begin position="25"/>
        <end position="433"/>
    </location>
</feature>
<gene>
    <name evidence="9" type="ORF">C9I99_08080</name>
</gene>
<dbReference type="InterPro" id="IPR005017">
    <property type="entry name" value="OMPP1/FadL/TodX"/>
</dbReference>
<dbReference type="PANTHER" id="PTHR35093">
    <property type="entry name" value="OUTER MEMBRANE PROTEIN NMB0088-RELATED"/>
    <property type="match status" value="1"/>
</dbReference>
<comment type="subcellular location">
    <subcellularLocation>
        <location evidence="1">Cell outer membrane</location>
        <topology evidence="1">Multi-pass membrane protein</topology>
    </subcellularLocation>
</comment>
<dbReference type="Proteomes" id="UP000241222">
    <property type="component" value="Unassembled WGS sequence"/>
</dbReference>
<keyword evidence="5 8" id="KW-0732">Signal</keyword>
<evidence type="ECO:0000256" key="3">
    <source>
        <dbReference type="ARBA" id="ARBA00022452"/>
    </source>
</evidence>
<feature type="signal peptide" evidence="8">
    <location>
        <begin position="1"/>
        <end position="24"/>
    </location>
</feature>
<evidence type="ECO:0000256" key="4">
    <source>
        <dbReference type="ARBA" id="ARBA00022692"/>
    </source>
</evidence>
<dbReference type="GO" id="GO:0015483">
    <property type="term" value="F:long-chain fatty acid transporting porin activity"/>
    <property type="evidence" value="ECO:0007669"/>
    <property type="project" value="TreeGrafter"/>
</dbReference>
<evidence type="ECO:0000256" key="6">
    <source>
        <dbReference type="ARBA" id="ARBA00023136"/>
    </source>
</evidence>
<proteinExistence type="inferred from homology"/>
<dbReference type="PANTHER" id="PTHR35093:SF1">
    <property type="entry name" value="OUTER MEMBRANE LONG-CHAIN FATTY ACID RECEPTOR FADL FAMILY"/>
    <property type="match status" value="1"/>
</dbReference>
<keyword evidence="10" id="KW-1185">Reference proteome</keyword>
<dbReference type="SUPFAM" id="SSF56935">
    <property type="entry name" value="Porins"/>
    <property type="match status" value="1"/>
</dbReference>
<keyword evidence="4" id="KW-0812">Transmembrane</keyword>
<sequence length="433" mass="47076">MFKKRLLSCAVLTALSLASTQSMAAGFQLNSQSATGLGRAFAGDAVIADNASAMARNPATMAMFKETSMSLGFTVIDTDVRIKDGTYNQMKLLEGLPIGTNEFDISGTDGIGSTAVVPNFYLVVPVNDQWAWGLSAYSNFGTGTEFKDDFAASVFGGTTDIKSMNLGASVSYRLNEQWSLGAGLDLIYGIGKLKRDIDFEYCQNVSSGWIPNIQCSDQKFNALDVDASGFAVGGNIGVVYELNDNHRFGLSYRYSPTVTAKGDVNTITGNSDKMDMPLPDMAEFSGYHRLANKFAAHYSVQWVQWSAFDTLQMAGIEKEYAWKDAGHISVGGTYYLNNDWTLRAGYMYDVAATDEIKSISIPDSDRQWLSAGFTYHINSRSNIDFGATYLIGKDTQVDEFMGIEVEGVPIGTSVSATTRADAILVGLQYSRSF</sequence>
<dbReference type="EMBL" id="PYMH01000002">
    <property type="protein sequence ID" value="PSU35016.1"/>
    <property type="molecule type" value="Genomic_DNA"/>
</dbReference>
<keyword evidence="6" id="KW-0472">Membrane</keyword>
<dbReference type="OrthoDB" id="19849at2"/>
<accession>A0A2T3J1R1</accession>
<comment type="caution">
    <text evidence="9">The sequence shown here is derived from an EMBL/GenBank/DDBJ whole genome shotgun (WGS) entry which is preliminary data.</text>
</comment>
<dbReference type="GO" id="GO:0009279">
    <property type="term" value="C:cell outer membrane"/>
    <property type="evidence" value="ECO:0007669"/>
    <property type="project" value="UniProtKB-SubCell"/>
</dbReference>
<evidence type="ECO:0000256" key="8">
    <source>
        <dbReference type="SAM" id="SignalP"/>
    </source>
</evidence>
<evidence type="ECO:0000313" key="9">
    <source>
        <dbReference type="EMBL" id="PSU35016.1"/>
    </source>
</evidence>
<keyword evidence="3" id="KW-1134">Transmembrane beta strand</keyword>
<reference evidence="9 10" key="1">
    <citation type="submission" date="2018-03" db="EMBL/GenBank/DDBJ databases">
        <title>Whole genome sequencing of Histamine producing bacteria.</title>
        <authorList>
            <person name="Butler K."/>
        </authorList>
    </citation>
    <scope>NUCLEOTIDE SEQUENCE [LARGE SCALE GENOMIC DNA]</scope>
    <source>
        <strain evidence="9 10">JCM 13586</strain>
    </source>
</reference>
<name>A0A2T3J1R1_9GAMM</name>
<dbReference type="Gene3D" id="2.40.160.60">
    <property type="entry name" value="Outer membrane protein transport protein (OMPP1/FadL/TodX)"/>
    <property type="match status" value="1"/>
</dbReference>